<dbReference type="InterPro" id="IPR000719">
    <property type="entry name" value="Prot_kinase_dom"/>
</dbReference>
<comment type="caution">
    <text evidence="3">The sequence shown here is derived from an EMBL/GenBank/DDBJ whole genome shotgun (WGS) entry which is preliminary data.</text>
</comment>
<dbReference type="InterPro" id="IPR011009">
    <property type="entry name" value="Kinase-like_dom_sf"/>
</dbReference>
<dbReference type="PROSITE" id="PS50011">
    <property type="entry name" value="PROTEIN_KINASE_DOM"/>
    <property type="match status" value="1"/>
</dbReference>
<dbReference type="SUPFAM" id="SSF56112">
    <property type="entry name" value="Protein kinase-like (PK-like)"/>
    <property type="match status" value="1"/>
</dbReference>
<dbReference type="OrthoDB" id="547665at2759"/>
<evidence type="ECO:0000259" key="2">
    <source>
        <dbReference type="PROSITE" id="PS50011"/>
    </source>
</evidence>
<accession>A0A8J4CIS4</accession>
<dbReference type="Proteomes" id="UP000747110">
    <property type="component" value="Unassembled WGS sequence"/>
</dbReference>
<feature type="region of interest" description="Disordered" evidence="1">
    <location>
        <begin position="499"/>
        <end position="541"/>
    </location>
</feature>
<reference evidence="3" key="1">
    <citation type="journal article" date="2021" name="Proc. Natl. Acad. Sci. U.S.A.">
        <title>Three genomes in the algal genus Volvox reveal the fate of a haploid sex-determining region after a transition to homothallism.</title>
        <authorList>
            <person name="Yamamoto K."/>
            <person name="Hamaji T."/>
            <person name="Kawai-Toyooka H."/>
            <person name="Matsuzaki R."/>
            <person name="Takahashi F."/>
            <person name="Nishimura Y."/>
            <person name="Kawachi M."/>
            <person name="Noguchi H."/>
            <person name="Minakuchi Y."/>
            <person name="Umen J.G."/>
            <person name="Toyoda A."/>
            <person name="Nozaki H."/>
        </authorList>
    </citation>
    <scope>NUCLEOTIDE SEQUENCE</scope>
    <source>
        <strain evidence="3">NIES-3786</strain>
    </source>
</reference>
<feature type="region of interest" description="Disordered" evidence="1">
    <location>
        <begin position="328"/>
        <end position="361"/>
    </location>
</feature>
<dbReference type="EMBL" id="BNCP01000028">
    <property type="protein sequence ID" value="GIL83949.1"/>
    <property type="molecule type" value="Genomic_DNA"/>
</dbReference>
<name>A0A8J4CIS4_9CHLO</name>
<dbReference type="PROSITE" id="PS00108">
    <property type="entry name" value="PROTEIN_KINASE_ST"/>
    <property type="match status" value="1"/>
</dbReference>
<keyword evidence="4" id="KW-1185">Reference proteome</keyword>
<sequence>MPNRLKLLPADSEALQQYGGQRGPVNTVMCMEFCDAGTLKSVAEAGAFRLPGVSAKSDPACPALVPLYTSLLEVALALRHLHGRRLVHCDIKPSNILLKSSLRDPRGWICKLSDFGCVRVMNEEGEDGRLGFRQPQPLGTLTHMAPEMFVRGGLLDAAIDIYAFGIIMWELIMVAPVYDGTVPKEKLPSMIRRGLRPIFHPLVPSEYRTLAITCWQEDPRRRPSAVTLVGALQRLLIRAQATASSSGGTSNTSKSSSFSGVGFVHATDGESSIASGGGGGAARQRRVYDNLQRRNTVASHLGMAMGSSGGPPVGSGAVASAAAINTAGGSQRQAFPPPVPSPLSREAGPSVRAAVRHGDSGGTKLAARNIESTVLPPGNGVGNATPLSPLSTGLGTSPPAAAVQSASLPAAATAAATAAANAVATRRVAERVLLTSVAGPLDDAMPGSGAASTASAAADAAAAASGGVAASAMSTMGAGRFLDAGASSLLGIGNVSLGEKNDRSSSDSESAAPAVDTAAARGSAPGTDLKDGPLANGDPKAIGASEATLPVLDNVFPAGSMALLTGATADGGNIGEFLGL</sequence>
<dbReference type="InterPro" id="IPR051681">
    <property type="entry name" value="Ser/Thr_Kinases-Pseudokinases"/>
</dbReference>
<feature type="domain" description="Protein kinase" evidence="2">
    <location>
        <begin position="1"/>
        <end position="236"/>
    </location>
</feature>
<dbReference type="SMART" id="SM00220">
    <property type="entry name" value="S_TKc"/>
    <property type="match status" value="1"/>
</dbReference>
<organism evidence="3 4">
    <name type="scientific">Volvox reticuliferus</name>
    <dbReference type="NCBI Taxonomy" id="1737510"/>
    <lineage>
        <taxon>Eukaryota</taxon>
        <taxon>Viridiplantae</taxon>
        <taxon>Chlorophyta</taxon>
        <taxon>core chlorophytes</taxon>
        <taxon>Chlorophyceae</taxon>
        <taxon>CS clade</taxon>
        <taxon>Chlamydomonadales</taxon>
        <taxon>Volvocaceae</taxon>
        <taxon>Volvox</taxon>
    </lineage>
</organism>
<proteinExistence type="predicted"/>
<dbReference type="PANTHER" id="PTHR44329">
    <property type="entry name" value="SERINE/THREONINE-PROTEIN KINASE TNNI3K-RELATED"/>
    <property type="match status" value="1"/>
</dbReference>
<evidence type="ECO:0000313" key="3">
    <source>
        <dbReference type="EMBL" id="GIL83949.1"/>
    </source>
</evidence>
<dbReference type="AlphaFoldDB" id="A0A8J4CIS4"/>
<dbReference type="PANTHER" id="PTHR44329:SF289">
    <property type="entry name" value="SERINE_THREONINE-PROTEIN KINASE VIK"/>
    <property type="match status" value="1"/>
</dbReference>
<dbReference type="InterPro" id="IPR008271">
    <property type="entry name" value="Ser/Thr_kinase_AS"/>
</dbReference>
<gene>
    <name evidence="3" type="ORF">Vretifemale_12672</name>
</gene>
<dbReference type="Pfam" id="PF00069">
    <property type="entry name" value="Pkinase"/>
    <property type="match status" value="1"/>
</dbReference>
<protein>
    <recommendedName>
        <fullName evidence="2">Protein kinase domain-containing protein</fullName>
    </recommendedName>
</protein>
<evidence type="ECO:0000313" key="4">
    <source>
        <dbReference type="Proteomes" id="UP000747110"/>
    </source>
</evidence>
<dbReference type="GO" id="GO:0005524">
    <property type="term" value="F:ATP binding"/>
    <property type="evidence" value="ECO:0007669"/>
    <property type="project" value="InterPro"/>
</dbReference>
<evidence type="ECO:0000256" key="1">
    <source>
        <dbReference type="SAM" id="MobiDB-lite"/>
    </source>
</evidence>
<dbReference type="Gene3D" id="1.10.510.10">
    <property type="entry name" value="Transferase(Phosphotransferase) domain 1"/>
    <property type="match status" value="1"/>
</dbReference>
<dbReference type="GO" id="GO:0004674">
    <property type="term" value="F:protein serine/threonine kinase activity"/>
    <property type="evidence" value="ECO:0007669"/>
    <property type="project" value="TreeGrafter"/>
</dbReference>